<sequence length="546" mass="58366" precursor="true">MNHHRALVFAAVLLLASPTLADPEAAQRVRLALAPRVDDQTFVAAAVSIDAAWADGALGTLGRYGLLPPGGRATAEAHLEQAASLLGRLHTLGVREVAAVLAVPDVRLDSGVLVAVACEAPQKDDIVAMARGLLPPPLLEALQLRWEGDVLLMGVGKTLERYASLTPSPRSDLLDPLTEAFERDAAAAAVVSPGADVRRVVRELWPTLAPPLRDLDARLAADGFRYLRLTVRQPPAWHAELTLAAADDASAQRFKRLADGAIDAGVRFAKSEPRAAPVAGVVEQAATLLRPRLEGAALRVGVAHDDGEIAALAKGFVVPAVAAGQQAARRSQQMNDMKQIALGLLNYESARGALPAAAAICDPQGKPLLSWRVAILPYLEQQALYDRFHLDEPWDSPHNLKLAEVLPGPYFGSASDALRAAGKTTYLVPVAAGTAFAPIEDAKLTQRKVGKQAVHFRQGLSYRKVTDGTSNTVLIAQVADEHAVLWTKPQDWRVDLADPLAQLRQAGRDGFVTAYMDGSARYFPFEVQPELLRNALTISGGEVDHP</sequence>
<feature type="domain" description="DUF1559" evidence="2">
    <location>
        <begin position="324"/>
        <end position="489"/>
    </location>
</feature>
<evidence type="ECO:0000259" key="2">
    <source>
        <dbReference type="Pfam" id="PF07596"/>
    </source>
</evidence>
<protein>
    <recommendedName>
        <fullName evidence="2">DUF1559 domain-containing protein</fullName>
    </recommendedName>
</protein>
<gene>
    <name evidence="3" type="ORF">Pla175_25460</name>
</gene>
<dbReference type="Pfam" id="PF07596">
    <property type="entry name" value="SBP_bac_10"/>
    <property type="match status" value="1"/>
</dbReference>
<evidence type="ECO:0000313" key="4">
    <source>
        <dbReference type="Proteomes" id="UP000317429"/>
    </source>
</evidence>
<dbReference type="InterPro" id="IPR011453">
    <property type="entry name" value="DUF1559"/>
</dbReference>
<feature type="signal peptide" evidence="1">
    <location>
        <begin position="1"/>
        <end position="21"/>
    </location>
</feature>
<dbReference type="EMBL" id="CP036291">
    <property type="protein sequence ID" value="QDU89159.1"/>
    <property type="molecule type" value="Genomic_DNA"/>
</dbReference>
<dbReference type="AlphaFoldDB" id="A0A518DCG0"/>
<accession>A0A518DCG0</accession>
<dbReference type="Proteomes" id="UP000317429">
    <property type="component" value="Chromosome"/>
</dbReference>
<dbReference type="PANTHER" id="PTHR30093:SF2">
    <property type="entry name" value="TYPE II SECRETION SYSTEM PROTEIN H"/>
    <property type="match status" value="1"/>
</dbReference>
<reference evidence="3 4" key="1">
    <citation type="submission" date="2019-02" db="EMBL/GenBank/DDBJ databases">
        <title>Deep-cultivation of Planctomycetes and their phenomic and genomic characterization uncovers novel biology.</title>
        <authorList>
            <person name="Wiegand S."/>
            <person name="Jogler M."/>
            <person name="Boedeker C."/>
            <person name="Pinto D."/>
            <person name="Vollmers J."/>
            <person name="Rivas-Marin E."/>
            <person name="Kohn T."/>
            <person name="Peeters S.H."/>
            <person name="Heuer A."/>
            <person name="Rast P."/>
            <person name="Oberbeckmann S."/>
            <person name="Bunk B."/>
            <person name="Jeske O."/>
            <person name="Meyerdierks A."/>
            <person name="Storesund J.E."/>
            <person name="Kallscheuer N."/>
            <person name="Luecker S."/>
            <person name="Lage O.M."/>
            <person name="Pohl T."/>
            <person name="Merkel B.J."/>
            <person name="Hornburger P."/>
            <person name="Mueller R.-W."/>
            <person name="Bruemmer F."/>
            <person name="Labrenz M."/>
            <person name="Spormann A.M."/>
            <person name="Op den Camp H."/>
            <person name="Overmann J."/>
            <person name="Amann R."/>
            <person name="Jetten M.S.M."/>
            <person name="Mascher T."/>
            <person name="Medema M.H."/>
            <person name="Devos D.P."/>
            <person name="Kaster A.-K."/>
            <person name="Ovreas L."/>
            <person name="Rohde M."/>
            <person name="Galperin M.Y."/>
            <person name="Jogler C."/>
        </authorList>
    </citation>
    <scope>NUCLEOTIDE SEQUENCE [LARGE SCALE GENOMIC DNA]</scope>
    <source>
        <strain evidence="3 4">Pla175</strain>
    </source>
</reference>
<dbReference type="OrthoDB" id="285651at2"/>
<dbReference type="KEGG" id="pnd:Pla175_25460"/>
<dbReference type="PANTHER" id="PTHR30093">
    <property type="entry name" value="GENERAL SECRETION PATHWAY PROTEIN G"/>
    <property type="match status" value="1"/>
</dbReference>
<proteinExistence type="predicted"/>
<name>A0A518DCG0_9BACT</name>
<organism evidence="3 4">
    <name type="scientific">Pirellulimonas nuda</name>
    <dbReference type="NCBI Taxonomy" id="2528009"/>
    <lineage>
        <taxon>Bacteria</taxon>
        <taxon>Pseudomonadati</taxon>
        <taxon>Planctomycetota</taxon>
        <taxon>Planctomycetia</taxon>
        <taxon>Pirellulales</taxon>
        <taxon>Lacipirellulaceae</taxon>
        <taxon>Pirellulimonas</taxon>
    </lineage>
</organism>
<keyword evidence="4" id="KW-1185">Reference proteome</keyword>
<feature type="chain" id="PRO_5022013440" description="DUF1559 domain-containing protein" evidence="1">
    <location>
        <begin position="22"/>
        <end position="546"/>
    </location>
</feature>
<keyword evidence="1" id="KW-0732">Signal</keyword>
<evidence type="ECO:0000313" key="3">
    <source>
        <dbReference type="EMBL" id="QDU89159.1"/>
    </source>
</evidence>
<dbReference type="RefSeq" id="WP_145285109.1">
    <property type="nucleotide sequence ID" value="NZ_CP036291.1"/>
</dbReference>
<evidence type="ECO:0000256" key="1">
    <source>
        <dbReference type="SAM" id="SignalP"/>
    </source>
</evidence>